<dbReference type="KEGG" id="aplc:110977688"/>
<dbReference type="GO" id="GO:0034455">
    <property type="term" value="C:t-UTP complex"/>
    <property type="evidence" value="ECO:0007669"/>
    <property type="project" value="TreeGrafter"/>
</dbReference>
<keyword evidence="3 8" id="KW-0690">Ribosome biogenesis</keyword>
<dbReference type="SMART" id="SM01036">
    <property type="entry name" value="BP28CT"/>
    <property type="match status" value="1"/>
</dbReference>
<dbReference type="Pfam" id="PF08146">
    <property type="entry name" value="BP28CT"/>
    <property type="match status" value="1"/>
</dbReference>
<feature type="repeat" description="HEAT" evidence="7">
    <location>
        <begin position="958"/>
        <end position="994"/>
    </location>
</feature>
<dbReference type="OMA" id="NDVMWKQ"/>
<proteinExistence type="inferred from homology"/>
<feature type="domain" description="BP28 C-terminal" evidence="10">
    <location>
        <begin position="1929"/>
        <end position="2083"/>
    </location>
</feature>
<keyword evidence="6 8" id="KW-0687">Ribonucleoprotein</keyword>
<dbReference type="InterPro" id="IPR056473">
    <property type="entry name" value="HEAT_Utp10/HEAT1"/>
</dbReference>
<evidence type="ECO:0000256" key="5">
    <source>
        <dbReference type="ARBA" id="ARBA00023242"/>
    </source>
</evidence>
<dbReference type="PANTHER" id="PTHR13457">
    <property type="entry name" value="BAP28"/>
    <property type="match status" value="1"/>
</dbReference>
<dbReference type="InterPro" id="IPR021133">
    <property type="entry name" value="HEAT_type_2"/>
</dbReference>
<organism evidence="11 13">
    <name type="scientific">Acanthaster planci</name>
    <name type="common">Crown-of-thorns starfish</name>
    <dbReference type="NCBI Taxonomy" id="133434"/>
    <lineage>
        <taxon>Eukaryota</taxon>
        <taxon>Metazoa</taxon>
        <taxon>Echinodermata</taxon>
        <taxon>Eleutherozoa</taxon>
        <taxon>Asterozoa</taxon>
        <taxon>Asteroidea</taxon>
        <taxon>Valvatacea</taxon>
        <taxon>Valvatida</taxon>
        <taxon>Acanthasteridae</taxon>
        <taxon>Acanthaster</taxon>
    </lineage>
</organism>
<comment type="similarity">
    <text evidence="2 8">Belongs to the HEATR1/UTP10 family.</text>
</comment>
<evidence type="ECO:0000256" key="1">
    <source>
        <dbReference type="ARBA" id="ARBA00004604"/>
    </source>
</evidence>
<evidence type="ECO:0000256" key="7">
    <source>
        <dbReference type="PROSITE-ProRule" id="PRU00103"/>
    </source>
</evidence>
<evidence type="ECO:0000313" key="13">
    <source>
        <dbReference type="RefSeq" id="XP_022087702.1"/>
    </source>
</evidence>
<evidence type="ECO:0000256" key="6">
    <source>
        <dbReference type="ARBA" id="ARBA00023274"/>
    </source>
</evidence>
<dbReference type="InterPro" id="IPR016024">
    <property type="entry name" value="ARM-type_fold"/>
</dbReference>
<keyword evidence="4 8" id="KW-0698">rRNA processing</keyword>
<dbReference type="Proteomes" id="UP000694845">
    <property type="component" value="Unplaced"/>
</dbReference>
<gene>
    <name evidence="12 13" type="primary">LOC110977688</name>
</gene>
<dbReference type="GO" id="GO:0032040">
    <property type="term" value="C:small-subunit processome"/>
    <property type="evidence" value="ECO:0007669"/>
    <property type="project" value="TreeGrafter"/>
</dbReference>
<comment type="function">
    <text evidence="8">Involved in nucleolar processing of pre-18S ribosomal RNA.</text>
</comment>
<keyword evidence="11" id="KW-1185">Reference proteome</keyword>
<dbReference type="GO" id="GO:0045943">
    <property type="term" value="P:positive regulation of transcription by RNA polymerase I"/>
    <property type="evidence" value="ECO:0007669"/>
    <property type="project" value="TreeGrafter"/>
</dbReference>
<dbReference type="InterPro" id="IPR012954">
    <property type="entry name" value="BP28_C_dom"/>
</dbReference>
<evidence type="ECO:0000256" key="3">
    <source>
        <dbReference type="ARBA" id="ARBA00022517"/>
    </source>
</evidence>
<dbReference type="GeneID" id="110977688"/>
<dbReference type="Pfam" id="PF12397">
    <property type="entry name" value="U3snoRNP10"/>
    <property type="match status" value="1"/>
</dbReference>
<dbReference type="InterPro" id="IPR022125">
    <property type="entry name" value="U3snoRNP10_N"/>
</dbReference>
<evidence type="ECO:0000259" key="10">
    <source>
        <dbReference type="SMART" id="SM01036"/>
    </source>
</evidence>
<sequence length="2217" mass="250555">MAEMTSLAQQLKRLAVPQAQVATVTHDRHRKSLLFDSKEAASLDQETFYALGVNGLQELENIDPSFQEFENTLFDDASKSLERSVQTQEVNSRLDRKIKHFLLQLSPFFLLKPAQKATEWLIHRFSIHEYNIDDLLACVIPYHDTKIFVRVVQLLRLQDDTNKWHWLQPIQNPGVPLSRTTLINQCFKDPGFLRFVCELVPSTIKAHRHKFAHSPDQNDPSSIDSETPSRSTEALLRVMTSFYCSAIVGTIELAKPVNEKLLSGILPYVLKGLKSKMADYQASSYMIICELAIKVKMKTDLVDPIIRSICKHLTPALAVEGLSCIAILCHTQPVQELPESAFQKLCSFTCTLSALEVLSQASNSTRLLKLFLTRLINATMHSVMEGNQNCQMEGGELMCAVMKEILQRVKLDATLMKEMAGLLLIKYVSVRKMLVKQASLVKQLKEQVSSIVAALERRYPEAMDLAIGTFMSQDMDSRDKEIIQELVSMSVSASKHQTISDTSTTLVMSLNHANANIRMLGVQYLGERIAAGEVMGGFFVESLLQRLRDDKLQVVNASLEIGKPLCKLLPQDKLFDILTDILRKGKRKTDKGLTSIKLSLKLLGDTCLWDLSVERRTSLVPLVLPYMFYRGPEMAEADNEIIDIIRFSTLKRDLKIFGLLNKAYWMGKKREQDSYPSVVTSCLINILARHLIKAGSDERMKMIALFMAQITQRHPHQAFYQVLLDFVLLRIAHHSKKCSKLYVAVDLLEVLKNDIKMMLVPGMSVIQPEEPLPSFSGSLGNLPQAVHAHLSNLLVQKQKQQHKEDNPRMHQSQVETTLWCLESIVGNVPVVQQLKSETYMWASVTCEGDPINVYLTWLLHLFDILTQAAGSKEKEVQHVPVFKTILTNVIRKHLLKPHLLWKFLCLVWTMPHQASSTQLYPVSPFYQARCFHVGLTSTKDTSMISEVAGQLLDQESEVLPSLLLVLSSEYEPIRAAAVHCLQALLVKLDEEELKVPYILLAQFLISKGDEIIADANYLKQALRLFFANVSSVEKAEQSEPAETPRKTKKGKHAAENLHPKIQCLNWLLVFVNKDNVPLYLQRALLSVLSEVTNEHFLSLLLDMLHSLLTQCQLRGQLENDQAVILESIIRRFIPETAAIVQHCIDDIMVALEIEKEVHPNMKPPQKLFLRQITPAFFKALPSKTLKQHVLSRLIDQQVATKNSSVAVSIRRTLRKLPLEAEQIVYELDKLPMDGKAVSLRDAKRARDNVKEPEANQWQRVIHILEFVQQKKLTKIADVVQLIPSLFTILSRCLEQDSTEPQSSIEYLKQLILTTILNICNSLSPDSDPLPVDVLSQEQFNVELIVQCIRTSEDTQTHRHALMLLATAAGLFPDHVLHNIMAIFTFMGTNMLHRDDSHSFQVISRTIETVIPALIKVNEQHTLPSTLGKDVEEVVVMVMRVFVDAFPHIPEHRRLPLFSQVMTTIGEEKYLSKMLALLIGGFVTKGAAAMHPGDDVDIRGPGRSIDFWLELCQQFSPTVEISSLTKLLEYVSTLTEDKETADKRPPSMATRHSSTRIQRHKTSPNQGPLFATDPNVRARQMRQFRFSAVCFMPYVVSSTDFMEKVVNATREESECLKRLLQRLLEVLLGYITQVAQSVHQNAGKETSKFWKALLHRCYDALDKVNALLPVHIFIDVISHLLGNKLAAVRRKAMELLNNKLLQHQDYFGEEQSESLLGLISGLLIIAMATKDQAMAPDEVNVNRHTALYSLKLLCTLLGENHVREFGPVLESSVTICEEEGVNTQVQGSAVLCLAECVRTLRAHSIRYLPHLMPRLLEVLAIKETVVSSDFLLLSAVTAVQKVVETLPHFQSPYLVDLLFQICRLSCNAEDEKSQLNLRLKALGHNLASTVAVRVLLPVFSQVYDRLVDSHQDSIGPLMGILSDHLSAMDKIDMAGYQPQIVAFFLVALDYRAKYADKSLPEVEGVEGHTINGMLTLVMKMTEGSFRPMFIKVIDWATRGSAPKERLLTLYRLSDAIANKLKSLFTLFAGHLAAKAADLLDINNTSKTDKLFFEGVVHSEEKSTLLLVYLLDCLHKCFMYDKGGFVSKERFQRLMQPLVDQIENMQGTDTDYQDRVSNHLTPCIAQFLVASHESSTWQPLNYQVLLKTRHSSAKVRFAALTVLQELHRKLAEDYLSLLPETIPFLAELMEDESVEVEQQCQLLVSELEKTLGEPLQKYF</sequence>
<dbReference type="GO" id="GO:0030515">
    <property type="term" value="F:snoRNA binding"/>
    <property type="evidence" value="ECO:0007669"/>
    <property type="project" value="TreeGrafter"/>
</dbReference>
<dbReference type="SUPFAM" id="SSF48371">
    <property type="entry name" value="ARM repeat"/>
    <property type="match status" value="2"/>
</dbReference>
<dbReference type="GO" id="GO:0000462">
    <property type="term" value="P:maturation of SSU-rRNA from tricistronic rRNA transcript (SSU-rRNA, 5.8S rRNA, LSU-rRNA)"/>
    <property type="evidence" value="ECO:0007669"/>
    <property type="project" value="TreeGrafter"/>
</dbReference>
<feature type="region of interest" description="Disordered" evidence="9">
    <location>
        <begin position="1537"/>
        <end position="1571"/>
    </location>
</feature>
<evidence type="ECO:0000313" key="11">
    <source>
        <dbReference type="Proteomes" id="UP000694845"/>
    </source>
</evidence>
<dbReference type="RefSeq" id="XP_022087702.1">
    <property type="nucleotide sequence ID" value="XM_022232010.1"/>
</dbReference>
<dbReference type="RefSeq" id="XP_022087701.1">
    <property type="nucleotide sequence ID" value="XM_022232009.1"/>
</dbReference>
<dbReference type="PROSITE" id="PS50077">
    <property type="entry name" value="HEAT_REPEAT"/>
    <property type="match status" value="1"/>
</dbReference>
<comment type="subcellular location">
    <subcellularLocation>
        <location evidence="1 8">Nucleus</location>
        <location evidence="1 8">Nucleolus</location>
    </subcellularLocation>
</comment>
<dbReference type="OrthoDB" id="31183at2759"/>
<keyword evidence="5 8" id="KW-0539">Nucleus</keyword>
<evidence type="ECO:0000256" key="4">
    <source>
        <dbReference type="ARBA" id="ARBA00022552"/>
    </source>
</evidence>
<dbReference type="GO" id="GO:0030686">
    <property type="term" value="C:90S preribosome"/>
    <property type="evidence" value="ECO:0007669"/>
    <property type="project" value="TreeGrafter"/>
</dbReference>
<feature type="compositionally biased region" description="Basic residues" evidence="9">
    <location>
        <begin position="1552"/>
        <end position="1561"/>
    </location>
</feature>
<name>A0A8B7Y584_ACAPL</name>
<evidence type="ECO:0000313" key="12">
    <source>
        <dbReference type="RefSeq" id="XP_022087701.1"/>
    </source>
</evidence>
<dbReference type="PANTHER" id="PTHR13457:SF1">
    <property type="entry name" value="HEAT REPEAT-CONTAINING PROTEIN 1"/>
    <property type="match status" value="1"/>
</dbReference>
<dbReference type="InterPro" id="IPR011989">
    <property type="entry name" value="ARM-like"/>
</dbReference>
<evidence type="ECO:0000256" key="2">
    <source>
        <dbReference type="ARBA" id="ARBA00010559"/>
    </source>
</evidence>
<dbReference type="Pfam" id="PF23243">
    <property type="entry name" value="HEAT_HEATR1"/>
    <property type="match status" value="1"/>
</dbReference>
<reference evidence="12 13" key="1">
    <citation type="submission" date="2025-04" db="UniProtKB">
        <authorList>
            <consortium name="RefSeq"/>
        </authorList>
    </citation>
    <scope>IDENTIFICATION</scope>
</reference>
<evidence type="ECO:0000256" key="8">
    <source>
        <dbReference type="RuleBase" id="RU367065"/>
    </source>
</evidence>
<protein>
    <recommendedName>
        <fullName evidence="8">HEAT repeat-containing protein 1</fullName>
    </recommendedName>
</protein>
<dbReference type="InterPro" id="IPR040191">
    <property type="entry name" value="UTP10"/>
</dbReference>
<evidence type="ECO:0000256" key="9">
    <source>
        <dbReference type="SAM" id="MobiDB-lite"/>
    </source>
</evidence>
<accession>A0A8B7Y584</accession>
<dbReference type="Gene3D" id="1.25.10.10">
    <property type="entry name" value="Leucine-rich Repeat Variant"/>
    <property type="match status" value="2"/>
</dbReference>